<evidence type="ECO:0000313" key="1">
    <source>
        <dbReference type="EMBL" id="GAI86709.1"/>
    </source>
</evidence>
<accession>X1U326</accession>
<protein>
    <submittedName>
        <fullName evidence="1">Uncharacterized protein</fullName>
    </submittedName>
</protein>
<dbReference type="AlphaFoldDB" id="X1U326"/>
<gene>
    <name evidence="1" type="ORF">S12H4_12905</name>
</gene>
<organism evidence="1">
    <name type="scientific">marine sediment metagenome</name>
    <dbReference type="NCBI Taxonomy" id="412755"/>
    <lineage>
        <taxon>unclassified sequences</taxon>
        <taxon>metagenomes</taxon>
        <taxon>ecological metagenomes</taxon>
    </lineage>
</organism>
<dbReference type="EMBL" id="BARW01006156">
    <property type="protein sequence ID" value="GAI86709.1"/>
    <property type="molecule type" value="Genomic_DNA"/>
</dbReference>
<sequence length="66" mass="7754">MGYYFSVLNDFFLIAIQGCKRRYLRKFFLLLFKGVSVILHRLDKKIVSGNLARFTTGFYLIGEKLN</sequence>
<comment type="caution">
    <text evidence="1">The sequence shown here is derived from an EMBL/GenBank/DDBJ whole genome shotgun (WGS) entry which is preliminary data.</text>
</comment>
<name>X1U326_9ZZZZ</name>
<reference evidence="1" key="1">
    <citation type="journal article" date="2014" name="Front. Microbiol.">
        <title>High frequency of phylogenetically diverse reductive dehalogenase-homologous genes in deep subseafloor sedimentary metagenomes.</title>
        <authorList>
            <person name="Kawai M."/>
            <person name="Futagami T."/>
            <person name="Toyoda A."/>
            <person name="Takaki Y."/>
            <person name="Nishi S."/>
            <person name="Hori S."/>
            <person name="Arai W."/>
            <person name="Tsubouchi T."/>
            <person name="Morono Y."/>
            <person name="Uchiyama I."/>
            <person name="Ito T."/>
            <person name="Fujiyama A."/>
            <person name="Inagaki F."/>
            <person name="Takami H."/>
        </authorList>
    </citation>
    <scope>NUCLEOTIDE SEQUENCE</scope>
    <source>
        <strain evidence="1">Expedition CK06-06</strain>
    </source>
</reference>
<proteinExistence type="predicted"/>